<evidence type="ECO:0000256" key="9">
    <source>
        <dbReference type="ARBA" id="ARBA00093594"/>
    </source>
</evidence>
<keyword evidence="14" id="KW-1185">Reference proteome</keyword>
<gene>
    <name evidence="13" type="ORF">LSTR_LSTR016367</name>
</gene>
<keyword evidence="5" id="KW-0694">RNA-binding</keyword>
<evidence type="ECO:0000256" key="5">
    <source>
        <dbReference type="ARBA" id="ARBA00022884"/>
    </source>
</evidence>
<dbReference type="FunFam" id="3.40.1280.10:FF:000010">
    <property type="entry name" value="probable methyltransferase TARBP1"/>
    <property type="match status" value="1"/>
</dbReference>
<dbReference type="InterPro" id="IPR044748">
    <property type="entry name" value="Trm3/TARBP1_C"/>
</dbReference>
<evidence type="ECO:0000256" key="3">
    <source>
        <dbReference type="ARBA" id="ARBA00022679"/>
    </source>
</evidence>
<evidence type="ECO:0000256" key="11">
    <source>
        <dbReference type="ARBA" id="ARBA00093656"/>
    </source>
</evidence>
<keyword evidence="4" id="KW-0949">S-adenosyl-L-methionine</keyword>
<reference evidence="13 14" key="1">
    <citation type="journal article" date="2017" name="Gigascience">
        <title>Genome sequence of the small brown planthopper, Laodelphax striatellus.</title>
        <authorList>
            <person name="Zhu J."/>
            <person name="Jiang F."/>
            <person name="Wang X."/>
            <person name="Yang P."/>
            <person name="Bao Y."/>
            <person name="Zhao W."/>
            <person name="Wang W."/>
            <person name="Lu H."/>
            <person name="Wang Q."/>
            <person name="Cui N."/>
            <person name="Li J."/>
            <person name="Chen X."/>
            <person name="Luo L."/>
            <person name="Yu J."/>
            <person name="Kang L."/>
            <person name="Cui F."/>
        </authorList>
    </citation>
    <scope>NUCLEOTIDE SEQUENCE [LARGE SCALE GENOMIC DNA]</scope>
    <source>
        <strain evidence="13">Lst14</strain>
    </source>
</reference>
<evidence type="ECO:0000256" key="10">
    <source>
        <dbReference type="ARBA" id="ARBA00093636"/>
    </source>
</evidence>
<dbReference type="GO" id="GO:0141100">
    <property type="term" value="F:tRNA (guanine(18)-2'-O)-methyltransferase activity"/>
    <property type="evidence" value="ECO:0007669"/>
    <property type="project" value="UniProtKB-EC"/>
</dbReference>
<evidence type="ECO:0000313" key="13">
    <source>
        <dbReference type="EMBL" id="RZF35637.1"/>
    </source>
</evidence>
<dbReference type="STRING" id="195883.A0A482WPY1"/>
<keyword evidence="6" id="KW-0007">Acetylation</keyword>
<dbReference type="InterPro" id="IPR001537">
    <property type="entry name" value="SpoU_MeTrfase"/>
</dbReference>
<dbReference type="EMBL" id="QKKF02027961">
    <property type="protein sequence ID" value="RZF35637.1"/>
    <property type="molecule type" value="Genomic_DNA"/>
</dbReference>
<dbReference type="Gene3D" id="3.40.1280.10">
    <property type="match status" value="1"/>
</dbReference>
<evidence type="ECO:0000256" key="2">
    <source>
        <dbReference type="ARBA" id="ARBA00022603"/>
    </source>
</evidence>
<dbReference type="OrthoDB" id="241340at2759"/>
<dbReference type="GO" id="GO:0030488">
    <property type="term" value="P:tRNA methylation"/>
    <property type="evidence" value="ECO:0007669"/>
    <property type="project" value="InterPro"/>
</dbReference>
<feature type="domain" description="tRNA/rRNA methyltransferase SpoU type" evidence="12">
    <location>
        <begin position="18"/>
        <end position="159"/>
    </location>
</feature>
<proteinExistence type="inferred from homology"/>
<dbReference type="InterPro" id="IPR029026">
    <property type="entry name" value="tRNA_m1G_MTases_N"/>
</dbReference>
<comment type="caution">
    <text evidence="13">The sequence shown here is derived from an EMBL/GenBank/DDBJ whole genome shotgun (WGS) entry which is preliminary data.</text>
</comment>
<comment type="function">
    <text evidence="8">S-adenosyl-L-methionine-dependent 2'-O-ribose methyltransferase that catalyzes the formation of 2'-O-methylguanosine at position 18 (Gm18) in a subset of tRNA. Selectively mediates Gm18 methylation of tRNAGln-TTG/CTG and tRNASer-TGA/GCT. Gm18 modification can enhance the stability of modified tRNAs.</text>
</comment>
<dbReference type="Proteomes" id="UP000291343">
    <property type="component" value="Unassembled WGS sequence"/>
</dbReference>
<dbReference type="PANTHER" id="PTHR12029:SF11">
    <property type="entry name" value="METHYLTRANSFERASE TARBP1-RELATED"/>
    <property type="match status" value="1"/>
</dbReference>
<evidence type="ECO:0000256" key="8">
    <source>
        <dbReference type="ARBA" id="ARBA00093361"/>
    </source>
</evidence>
<dbReference type="CDD" id="cd18091">
    <property type="entry name" value="SpoU-like_TRM3-like"/>
    <property type="match status" value="1"/>
</dbReference>
<evidence type="ECO:0000256" key="4">
    <source>
        <dbReference type="ARBA" id="ARBA00022691"/>
    </source>
</evidence>
<dbReference type="EC" id="2.1.1.34" evidence="9"/>
<keyword evidence="3" id="KW-0808">Transferase</keyword>
<evidence type="ECO:0000256" key="6">
    <source>
        <dbReference type="ARBA" id="ARBA00022990"/>
    </source>
</evidence>
<organism evidence="13 14">
    <name type="scientific">Laodelphax striatellus</name>
    <name type="common">Small brown planthopper</name>
    <name type="synonym">Delphax striatella</name>
    <dbReference type="NCBI Taxonomy" id="195883"/>
    <lineage>
        <taxon>Eukaryota</taxon>
        <taxon>Metazoa</taxon>
        <taxon>Ecdysozoa</taxon>
        <taxon>Arthropoda</taxon>
        <taxon>Hexapoda</taxon>
        <taxon>Insecta</taxon>
        <taxon>Pterygota</taxon>
        <taxon>Neoptera</taxon>
        <taxon>Paraneoptera</taxon>
        <taxon>Hemiptera</taxon>
        <taxon>Auchenorrhyncha</taxon>
        <taxon>Fulgoroidea</taxon>
        <taxon>Delphacidae</taxon>
        <taxon>Criomorphinae</taxon>
        <taxon>Laodelphax</taxon>
    </lineage>
</organism>
<dbReference type="GO" id="GO:0003723">
    <property type="term" value="F:RNA binding"/>
    <property type="evidence" value="ECO:0007669"/>
    <property type="project" value="UniProtKB-KW"/>
</dbReference>
<evidence type="ECO:0000256" key="7">
    <source>
        <dbReference type="ARBA" id="ARBA00093266"/>
    </source>
</evidence>
<dbReference type="AlphaFoldDB" id="A0A482WPY1"/>
<sequence>MLTEEESTIPSEQKKEGLIVVASLIDRPPNLGGLSRTCEVFGVSELVLNSLHYLTDKQFTSLSMSSEKHVNITEVKEYHMADYIQKMKQSGFTIVGAEQTPGSIQLTKFKFPCKTVLILGNEKEGIPANMLPLLDACIVVPQYGLVRSLNVHVTGALFIWEYAKQYK</sequence>
<dbReference type="SUPFAM" id="SSF75217">
    <property type="entry name" value="alpha/beta knot"/>
    <property type="match status" value="1"/>
</dbReference>
<keyword evidence="2" id="KW-0489">Methyltransferase</keyword>
<dbReference type="InParanoid" id="A0A482WPY1"/>
<protein>
    <recommendedName>
        <fullName evidence="10">tRNA (guanosine(18)-2'-O)-methyltransferase TARBP1</fullName>
        <ecNumber evidence="9">2.1.1.34</ecNumber>
    </recommendedName>
    <alternativeName>
        <fullName evidence="11">TAR RNA-binding protein 1</fullName>
    </alternativeName>
</protein>
<dbReference type="InterPro" id="IPR045330">
    <property type="entry name" value="TRM3/TARBP1"/>
</dbReference>
<accession>A0A482WPY1</accession>
<evidence type="ECO:0000313" key="14">
    <source>
        <dbReference type="Proteomes" id="UP000291343"/>
    </source>
</evidence>
<dbReference type="InterPro" id="IPR029028">
    <property type="entry name" value="Alpha/beta_knot_MTases"/>
</dbReference>
<comment type="similarity">
    <text evidence="1">Belongs to the class IV-like SAM-binding methyltransferase superfamily. RNA methyltransferase TrmH family.</text>
</comment>
<dbReference type="PANTHER" id="PTHR12029">
    <property type="entry name" value="RNA METHYLTRANSFERASE"/>
    <property type="match status" value="1"/>
</dbReference>
<name>A0A482WPY1_LAOST</name>
<dbReference type="SMR" id="A0A482WPY1"/>
<dbReference type="Pfam" id="PF00588">
    <property type="entry name" value="SpoU_methylase"/>
    <property type="match status" value="1"/>
</dbReference>
<comment type="catalytic activity">
    <reaction evidence="7">
        <text>guanosine(18) in tRNA + S-adenosyl-L-methionine = 2'-O-methylguanosine(18) in tRNA + S-adenosyl-L-homocysteine + H(+)</text>
        <dbReference type="Rhea" id="RHEA:20077"/>
        <dbReference type="Rhea" id="RHEA-COMP:10190"/>
        <dbReference type="Rhea" id="RHEA-COMP:10192"/>
        <dbReference type="ChEBI" id="CHEBI:15378"/>
        <dbReference type="ChEBI" id="CHEBI:57856"/>
        <dbReference type="ChEBI" id="CHEBI:59789"/>
        <dbReference type="ChEBI" id="CHEBI:74269"/>
        <dbReference type="ChEBI" id="CHEBI:74445"/>
        <dbReference type="EC" id="2.1.1.34"/>
    </reaction>
    <physiologicalReaction direction="left-to-right" evidence="7">
        <dbReference type="Rhea" id="RHEA:20078"/>
    </physiologicalReaction>
</comment>
<evidence type="ECO:0000259" key="12">
    <source>
        <dbReference type="Pfam" id="PF00588"/>
    </source>
</evidence>
<evidence type="ECO:0000256" key="1">
    <source>
        <dbReference type="ARBA" id="ARBA00007228"/>
    </source>
</evidence>